<organism evidence="2 3">
    <name type="scientific">Desulfomicrobium orale DSM 12838</name>
    <dbReference type="NCBI Taxonomy" id="888061"/>
    <lineage>
        <taxon>Bacteria</taxon>
        <taxon>Pseudomonadati</taxon>
        <taxon>Thermodesulfobacteriota</taxon>
        <taxon>Desulfovibrionia</taxon>
        <taxon>Desulfovibrionales</taxon>
        <taxon>Desulfomicrobiaceae</taxon>
        <taxon>Desulfomicrobium</taxon>
    </lineage>
</organism>
<dbReference type="AlphaFoldDB" id="A0A0X8JN24"/>
<proteinExistence type="predicted"/>
<feature type="domain" description="HD/PDEase" evidence="1">
    <location>
        <begin position="32"/>
        <end position="175"/>
    </location>
</feature>
<keyword evidence="3" id="KW-1185">Reference proteome</keyword>
<name>A0A0X8JN24_9BACT</name>
<dbReference type="SMART" id="SM00471">
    <property type="entry name" value="HDc"/>
    <property type="match status" value="1"/>
</dbReference>
<reference evidence="3" key="1">
    <citation type="submission" date="2016-02" db="EMBL/GenBank/DDBJ databases">
        <authorList>
            <person name="Holder M.E."/>
            <person name="Ajami N.J."/>
            <person name="Petrosino J.F."/>
        </authorList>
    </citation>
    <scope>NUCLEOTIDE SEQUENCE [LARGE SCALE GENOMIC DNA]</scope>
    <source>
        <strain evidence="3">DSM 12838</strain>
    </source>
</reference>
<dbReference type="RefSeq" id="WP_066601785.1">
    <property type="nucleotide sequence ID" value="NZ_CP014230.1"/>
</dbReference>
<dbReference type="SUPFAM" id="SSF109604">
    <property type="entry name" value="HD-domain/PDEase-like"/>
    <property type="match status" value="1"/>
</dbReference>
<dbReference type="GO" id="GO:0016787">
    <property type="term" value="F:hydrolase activity"/>
    <property type="evidence" value="ECO:0007669"/>
    <property type="project" value="UniProtKB-KW"/>
</dbReference>
<gene>
    <name evidence="2" type="ORF">AXF15_00525</name>
</gene>
<dbReference type="Gene3D" id="1.10.3210.10">
    <property type="entry name" value="Hypothetical protein af1432"/>
    <property type="match status" value="1"/>
</dbReference>
<keyword evidence="2" id="KW-0378">Hydrolase</keyword>
<protein>
    <submittedName>
        <fullName evidence="2">Phosphohydrolase</fullName>
    </submittedName>
</protein>
<evidence type="ECO:0000313" key="3">
    <source>
        <dbReference type="Proteomes" id="UP000063964"/>
    </source>
</evidence>
<sequence length="207" mass="23589">MSPQPLPLVSTAIAGRIPSDGQCRVWWDNYRMLENIKRHSELVAHVATALAEMAAGRSAGNPQRLPPEDFVQSVRASALLHDLGKTCAIRIGGDHSQLGAAWVMQLTGNPHIAQGVMHHVYWPGELDPERHFLPLAVIYADKRVRHDDLVSLEERFDDLMDRYGKNERSRDWIGRSRQQNRDIENLLSAFLGEDIHAYPFDRRRLVR</sequence>
<dbReference type="KEGG" id="doa:AXF15_00525"/>
<dbReference type="Proteomes" id="UP000063964">
    <property type="component" value="Chromosome"/>
</dbReference>
<accession>A0A0X8JN24</accession>
<dbReference type="InterPro" id="IPR003607">
    <property type="entry name" value="HD/PDEase_dom"/>
</dbReference>
<dbReference type="InterPro" id="IPR006674">
    <property type="entry name" value="HD_domain"/>
</dbReference>
<evidence type="ECO:0000313" key="2">
    <source>
        <dbReference type="EMBL" id="AMD91747.1"/>
    </source>
</evidence>
<evidence type="ECO:0000259" key="1">
    <source>
        <dbReference type="SMART" id="SM00471"/>
    </source>
</evidence>
<dbReference type="Pfam" id="PF01966">
    <property type="entry name" value="HD"/>
    <property type="match status" value="1"/>
</dbReference>
<dbReference type="STRING" id="888061.AXF15_00525"/>
<dbReference type="OrthoDB" id="5431498at2"/>
<dbReference type="EMBL" id="CP014230">
    <property type="protein sequence ID" value="AMD91747.1"/>
    <property type="molecule type" value="Genomic_DNA"/>
</dbReference>